<organism evidence="2 3">
    <name type="scientific">Streptomyces ficellus</name>
    <dbReference type="NCBI Taxonomy" id="1977088"/>
    <lineage>
        <taxon>Bacteria</taxon>
        <taxon>Bacillati</taxon>
        <taxon>Actinomycetota</taxon>
        <taxon>Actinomycetes</taxon>
        <taxon>Kitasatosporales</taxon>
        <taxon>Streptomycetaceae</taxon>
        <taxon>Streptomyces</taxon>
    </lineage>
</organism>
<evidence type="ECO:0000313" key="2">
    <source>
        <dbReference type="EMBL" id="MDN3296929.1"/>
    </source>
</evidence>
<comment type="caution">
    <text evidence="2">The sequence shown here is derived from an EMBL/GenBank/DDBJ whole genome shotgun (WGS) entry which is preliminary data.</text>
</comment>
<feature type="region of interest" description="Disordered" evidence="1">
    <location>
        <begin position="169"/>
        <end position="211"/>
    </location>
</feature>
<gene>
    <name evidence="2" type="ORF">QWM81_23355</name>
</gene>
<accession>A0ABT7ZBP5</accession>
<dbReference type="EMBL" id="JAUEPL010000041">
    <property type="protein sequence ID" value="MDN3296929.1"/>
    <property type="molecule type" value="Genomic_DNA"/>
</dbReference>
<dbReference type="Proteomes" id="UP001174050">
    <property type="component" value="Unassembled WGS sequence"/>
</dbReference>
<evidence type="ECO:0000313" key="3">
    <source>
        <dbReference type="Proteomes" id="UP001174050"/>
    </source>
</evidence>
<protein>
    <submittedName>
        <fullName evidence="2">Transcriptional regulator</fullName>
    </submittedName>
</protein>
<dbReference type="RefSeq" id="WP_290114287.1">
    <property type="nucleotide sequence ID" value="NZ_JAUEPL010000041.1"/>
</dbReference>
<feature type="compositionally biased region" description="Low complexity" evidence="1">
    <location>
        <begin position="192"/>
        <end position="211"/>
    </location>
</feature>
<evidence type="ECO:0000256" key="1">
    <source>
        <dbReference type="SAM" id="MobiDB-lite"/>
    </source>
</evidence>
<sequence>MTGEMTGPATGVVTGAVTGMTGVVTLTGTVTGAGTVGGTGTVTLACGPAGCRTRVALVRPGTGRLVVDEHLRVRLPAAHPWPSLADVLYGAGQGPGDAAELAARHPGALVVAVHRGRDCWLRLGPEGVVLRLTSRRTDPGAPWGGWGLRASLAHAWLVAGLPAEALRSARVRPPRGQSGAARSSRSTRVRTARASAESARPAAAYRSRASR</sequence>
<feature type="compositionally biased region" description="Low complexity" evidence="1">
    <location>
        <begin position="175"/>
        <end position="184"/>
    </location>
</feature>
<keyword evidence="3" id="KW-1185">Reference proteome</keyword>
<name>A0ABT7ZBP5_9ACTN</name>
<proteinExistence type="predicted"/>
<reference evidence="2" key="1">
    <citation type="submission" date="2023-06" db="EMBL/GenBank/DDBJ databases">
        <title>WGS-Sequencing of Streptomyces ficellus isolate 21 collected from sand in Gara Djebilet Iron Mine in Algeria.</title>
        <authorList>
            <person name="Zegers G.P."/>
            <person name="Gomez A."/>
            <person name="Gueddou A."/>
            <person name="Zahara A.F."/>
            <person name="Worth M."/>
            <person name="Sevigny J.L."/>
            <person name="Tisa L."/>
        </authorList>
    </citation>
    <scope>NUCLEOTIDE SEQUENCE</scope>
    <source>
        <strain evidence="2">AS11</strain>
    </source>
</reference>